<dbReference type="Proteomes" id="UP000265515">
    <property type="component" value="Unassembled WGS sequence"/>
</dbReference>
<organism evidence="1 2">
    <name type="scientific">Chara braunii</name>
    <name type="common">Braun's stonewort</name>
    <dbReference type="NCBI Taxonomy" id="69332"/>
    <lineage>
        <taxon>Eukaryota</taxon>
        <taxon>Viridiplantae</taxon>
        <taxon>Streptophyta</taxon>
        <taxon>Charophyceae</taxon>
        <taxon>Charales</taxon>
        <taxon>Characeae</taxon>
        <taxon>Chara</taxon>
    </lineage>
</organism>
<proteinExistence type="predicted"/>
<sequence length="182" mass="20305">MKEKVFVDLWGAESNFHTGLVVKDTSVSDDLGGSDSAEEGEDALPLTEEEVRYHANLSAKEKKEKLKAIAANQAVEVSKYARNAFLPTVSPRWVESQSREVEDKLWDLPTFNYVAPIHSDSYRFLASLTDQEMLKCSEKALTENTDLCKGDFPLTAENMMLPTVGVLKPSRLIPQKIALTLQ</sequence>
<protein>
    <submittedName>
        <fullName evidence="1">Uncharacterized protein</fullName>
    </submittedName>
</protein>
<reference evidence="1 2" key="1">
    <citation type="journal article" date="2018" name="Cell">
        <title>The Chara Genome: Secondary Complexity and Implications for Plant Terrestrialization.</title>
        <authorList>
            <person name="Nishiyama T."/>
            <person name="Sakayama H."/>
            <person name="Vries J.D."/>
            <person name="Buschmann H."/>
            <person name="Saint-Marcoux D."/>
            <person name="Ullrich K.K."/>
            <person name="Haas F.B."/>
            <person name="Vanderstraeten L."/>
            <person name="Becker D."/>
            <person name="Lang D."/>
            <person name="Vosolsobe S."/>
            <person name="Rombauts S."/>
            <person name="Wilhelmsson P.K.I."/>
            <person name="Janitza P."/>
            <person name="Kern R."/>
            <person name="Heyl A."/>
            <person name="Rumpler F."/>
            <person name="Villalobos L.I.A.C."/>
            <person name="Clay J.M."/>
            <person name="Skokan R."/>
            <person name="Toyoda A."/>
            <person name="Suzuki Y."/>
            <person name="Kagoshima H."/>
            <person name="Schijlen E."/>
            <person name="Tajeshwar N."/>
            <person name="Catarino B."/>
            <person name="Hetherington A.J."/>
            <person name="Saltykova A."/>
            <person name="Bonnot C."/>
            <person name="Breuninger H."/>
            <person name="Symeonidi A."/>
            <person name="Radhakrishnan G.V."/>
            <person name="Van Nieuwerburgh F."/>
            <person name="Deforce D."/>
            <person name="Chang C."/>
            <person name="Karol K.G."/>
            <person name="Hedrich R."/>
            <person name="Ulvskov P."/>
            <person name="Glockner G."/>
            <person name="Delwiche C.F."/>
            <person name="Petrasek J."/>
            <person name="Van de Peer Y."/>
            <person name="Friml J."/>
            <person name="Beilby M."/>
            <person name="Dolan L."/>
            <person name="Kohara Y."/>
            <person name="Sugano S."/>
            <person name="Fujiyama A."/>
            <person name="Delaux P.-M."/>
            <person name="Quint M."/>
            <person name="TheiBen G."/>
            <person name="Hagemann M."/>
            <person name="Harholt J."/>
            <person name="Dunand C."/>
            <person name="Zachgo S."/>
            <person name="Langdale J."/>
            <person name="Maumus F."/>
            <person name="Straeten D.V.D."/>
            <person name="Gould S.B."/>
            <person name="Rensing S.A."/>
        </authorList>
    </citation>
    <scope>NUCLEOTIDE SEQUENCE [LARGE SCALE GENOMIC DNA]</scope>
    <source>
        <strain evidence="1 2">S276</strain>
    </source>
</reference>
<gene>
    <name evidence="1" type="ORF">CBR_g50456</name>
</gene>
<accession>A0A388M6R8</accession>
<keyword evidence="2" id="KW-1185">Reference proteome</keyword>
<evidence type="ECO:0000313" key="1">
    <source>
        <dbReference type="EMBL" id="GBG90278.1"/>
    </source>
</evidence>
<comment type="caution">
    <text evidence="1">The sequence shown here is derived from an EMBL/GenBank/DDBJ whole genome shotgun (WGS) entry which is preliminary data.</text>
</comment>
<dbReference type="AlphaFoldDB" id="A0A388M6R8"/>
<evidence type="ECO:0000313" key="2">
    <source>
        <dbReference type="Proteomes" id="UP000265515"/>
    </source>
</evidence>
<dbReference type="EMBL" id="BFEA01000800">
    <property type="protein sequence ID" value="GBG90278.1"/>
    <property type="molecule type" value="Genomic_DNA"/>
</dbReference>
<dbReference type="Gramene" id="GBG90278">
    <property type="protein sequence ID" value="GBG90278"/>
    <property type="gene ID" value="CBR_g50456"/>
</dbReference>
<name>A0A388M6R8_CHABU</name>